<gene>
    <name evidence="3" type="ORF">QRD43_20195</name>
</gene>
<comment type="caution">
    <text evidence="3">The sequence shown here is derived from an EMBL/GenBank/DDBJ whole genome shotgun (WGS) entry which is preliminary data.</text>
</comment>
<dbReference type="Pfam" id="PF03724">
    <property type="entry name" value="META"/>
    <property type="match status" value="1"/>
</dbReference>
<dbReference type="InterPro" id="IPR053147">
    <property type="entry name" value="Hsp_HslJ-like"/>
</dbReference>
<dbReference type="EMBL" id="JASVDS010000007">
    <property type="protein sequence ID" value="MDL5034233.1"/>
    <property type="molecule type" value="Genomic_DNA"/>
</dbReference>
<dbReference type="InterPro" id="IPR005184">
    <property type="entry name" value="DUF306_Meta_HslJ"/>
</dbReference>
<sequence>MRLPTPASVRCHRRSIRVFGAWPARGLIAAGLMATALAGTAAERPAAESASAPREAASVPAGAQQAAQQGLFGVRWRVQELLGAPLGPAAGGQRAPHLILDPSHMRLSGSGGCNRLMGSFAVDGARLTFKRVVTTMMACPQGMSQERRLIETLGDVQRWHLEDRTLLLMNWQQQVLVKLVQA</sequence>
<dbReference type="Gene3D" id="2.40.128.270">
    <property type="match status" value="1"/>
</dbReference>
<feature type="domain" description="DUF306" evidence="2">
    <location>
        <begin position="69"/>
        <end position="178"/>
    </location>
</feature>
<proteinExistence type="predicted"/>
<dbReference type="RefSeq" id="WP_285984306.1">
    <property type="nucleotide sequence ID" value="NZ_JASVDS010000007.1"/>
</dbReference>
<organism evidence="3 4">
    <name type="scientific">Roseateles subflavus</name>
    <dbReference type="NCBI Taxonomy" id="3053353"/>
    <lineage>
        <taxon>Bacteria</taxon>
        <taxon>Pseudomonadati</taxon>
        <taxon>Pseudomonadota</taxon>
        <taxon>Betaproteobacteria</taxon>
        <taxon>Burkholderiales</taxon>
        <taxon>Sphaerotilaceae</taxon>
        <taxon>Roseateles</taxon>
    </lineage>
</organism>
<evidence type="ECO:0000256" key="1">
    <source>
        <dbReference type="SAM" id="SignalP"/>
    </source>
</evidence>
<keyword evidence="4" id="KW-1185">Reference proteome</keyword>
<dbReference type="InterPro" id="IPR038670">
    <property type="entry name" value="HslJ-like_sf"/>
</dbReference>
<name>A0ABT7LN21_9BURK</name>
<evidence type="ECO:0000313" key="3">
    <source>
        <dbReference type="EMBL" id="MDL5034233.1"/>
    </source>
</evidence>
<dbReference type="PANTHER" id="PTHR35535">
    <property type="entry name" value="HEAT SHOCK PROTEIN HSLJ"/>
    <property type="match status" value="1"/>
</dbReference>
<dbReference type="PANTHER" id="PTHR35535:SF1">
    <property type="entry name" value="HEAT SHOCK PROTEIN HSLJ"/>
    <property type="match status" value="1"/>
</dbReference>
<keyword evidence="1" id="KW-0732">Signal</keyword>
<evidence type="ECO:0000313" key="4">
    <source>
        <dbReference type="Proteomes" id="UP001238603"/>
    </source>
</evidence>
<protein>
    <submittedName>
        <fullName evidence="3">META domain-containing protein</fullName>
    </submittedName>
</protein>
<dbReference type="Proteomes" id="UP001238603">
    <property type="component" value="Unassembled WGS sequence"/>
</dbReference>
<feature type="chain" id="PRO_5045133449" evidence="1">
    <location>
        <begin position="39"/>
        <end position="182"/>
    </location>
</feature>
<accession>A0ABT7LN21</accession>
<reference evidence="3 4" key="1">
    <citation type="submission" date="2023-06" db="EMBL/GenBank/DDBJ databases">
        <title>Pelomonas sp. APW6 16S ribosomal RNA gene genome sequencing and assembly.</title>
        <authorList>
            <person name="Woo H."/>
        </authorList>
    </citation>
    <scope>NUCLEOTIDE SEQUENCE [LARGE SCALE GENOMIC DNA]</scope>
    <source>
        <strain evidence="3 4">APW6</strain>
    </source>
</reference>
<evidence type="ECO:0000259" key="2">
    <source>
        <dbReference type="Pfam" id="PF03724"/>
    </source>
</evidence>
<feature type="signal peptide" evidence="1">
    <location>
        <begin position="1"/>
        <end position="38"/>
    </location>
</feature>